<feature type="compositionally biased region" description="Low complexity" evidence="1">
    <location>
        <begin position="61"/>
        <end position="75"/>
    </location>
</feature>
<comment type="caution">
    <text evidence="3">The sequence shown here is derived from an EMBL/GenBank/DDBJ whole genome shotgun (WGS) entry which is preliminary data.</text>
</comment>
<evidence type="ECO:0000256" key="1">
    <source>
        <dbReference type="SAM" id="MobiDB-lite"/>
    </source>
</evidence>
<feature type="region of interest" description="Disordered" evidence="1">
    <location>
        <begin position="28"/>
        <end position="75"/>
    </location>
</feature>
<dbReference type="SUPFAM" id="SSF53098">
    <property type="entry name" value="Ribonuclease H-like"/>
    <property type="match status" value="1"/>
</dbReference>
<evidence type="ECO:0008006" key="6">
    <source>
        <dbReference type="Google" id="ProtNLM"/>
    </source>
</evidence>
<dbReference type="EMBL" id="CAMXCT030001286">
    <property type="protein sequence ID" value="CAL4775953.1"/>
    <property type="molecule type" value="Genomic_DNA"/>
</dbReference>
<dbReference type="OrthoDB" id="1421278at2759"/>
<feature type="signal peptide" evidence="2">
    <location>
        <begin position="1"/>
        <end position="17"/>
    </location>
</feature>
<dbReference type="Proteomes" id="UP001152797">
    <property type="component" value="Unassembled WGS sequence"/>
</dbReference>
<dbReference type="EMBL" id="CAMXCT020001286">
    <property type="protein sequence ID" value="CAL1142016.1"/>
    <property type="molecule type" value="Genomic_DNA"/>
</dbReference>
<reference evidence="4 5" key="2">
    <citation type="submission" date="2024-05" db="EMBL/GenBank/DDBJ databases">
        <authorList>
            <person name="Chen Y."/>
            <person name="Shah S."/>
            <person name="Dougan E. K."/>
            <person name="Thang M."/>
            <person name="Chan C."/>
        </authorList>
    </citation>
    <scope>NUCLEOTIDE SEQUENCE [LARGE SCALE GENOMIC DNA]</scope>
</reference>
<reference evidence="3" key="1">
    <citation type="submission" date="2022-10" db="EMBL/GenBank/DDBJ databases">
        <authorList>
            <person name="Chen Y."/>
            <person name="Dougan E. K."/>
            <person name="Chan C."/>
            <person name="Rhodes N."/>
            <person name="Thang M."/>
        </authorList>
    </citation>
    <scope>NUCLEOTIDE SEQUENCE</scope>
</reference>
<keyword evidence="5" id="KW-1185">Reference proteome</keyword>
<feature type="region of interest" description="Disordered" evidence="1">
    <location>
        <begin position="250"/>
        <end position="288"/>
    </location>
</feature>
<sequence length="2027" mass="229340">MRILIFFIFILVNFINANNGYGLNKKKAEASKGRGRKGQGRGDHNQHAVQSNASQIPPWPAQDAATSASAQAPIPPTQTAATMANAEWLAAVRKSFPDMAQAPEEIQRAVEKAEKTSSKALSKDLNKASNQVGKAARQLSNVKEARAAHRQNWLKHLRDSVESWQKQLQVFKDQQKEYGDQMLKAQQELTSSRRHLQNLNRQAAASGTPMSTMAGDAQQETTDVEASAAFEAEAQALVQQVQESLQQSIEAASKENETMEIPSDEEGDRKSKRQRSMEPFGGPETGLGGIMSSGSDAACLRNAHRVPPLCKEVTENVEAYRHPFGVDAACTPDLIDSSMNLMIRCHSIHWDPSFVSEPTALGRAMLLRNEVLSEVDPLLVATGYERTQCFGPPSMLKNAAKSQQKPKQVCFQPFAHVFEEYYPPRAAPLRDDDVGSVEDTIDDMISLMARQHRPREPSEPTNDGTDSDFETHEPSSPSSFPEDARWRSVQIYDLRSNYGRGRIQVWPPEATFAQARRLLGYTHHETLMQYMHVQPLLLVQHDDVLFGDNRCAVLIDVQLHGSSFDSTVEIDRYTTMLPSPIHRSELLRIAGVAQYCRVSLNRCLLWHRGNLIPFQAASTLVLEHGDYIKIAVPPFRTENVPTYFAVKACQHGLNADEIEIRHQHNPNADELFTDIEAAQPQNDEQVGLQIRSDTYEVPIMKSRCSERHEVPTSDFTCMTPTTFLPHRQQPAHDPPRQTWFNTLQSVFAERADTACEEEGPVAFVITWFVSGSYEQKTEESRTLQLDQHTHLWYQDLIHLWRDRLDLTTTINCQYVQPEPPRHDTSWNIGHLIVSQRVLPPFSAVLLTIRFLTDRRTGLNHVAAVARSPTSAFAIRDLCNMDGLIFNIHPPVVTYHVGDEQVVTPQWLPIPVGPEPDPDADQIMAPDIVDQSEFTQDLFDHWDVHARFGPAHMERLLHVTTWCLQAERIRSNDETRTVTLGDDFFAWEGQLQRAWQDLLDPHADVQFAIVEDQPAGYSSGYGLHIIVHQHLGPTEKATIATVFNDYLRLVPYITAVILPHVVGQSMLLQAVHREDDCPPRNPYTTCSTWQGGWEFNDAAPYRCQHGQTFMLIIQPSPQSYWNDDVEDEERDAQASSSMNLLQHHWRILRRSTTDQARENKDDDRRLTTGSVAHTQWPARTTICLDELIKPSPTVKVDLSSVFRLAEELKSTSFMFGQEWPVDLPIPDAMQPAFDALLPLGNSMPKTFHFFTDGSKAPTGTIGSAVLLLVESDRGWHFGGCLNKIVNIGSTSIVGENGAIIWALLWAINLSDEIWLQQGRADISFTFNFDATSAGYVAAGYWSSTLEPCWRTTMRSLAQLLTTRHGFEHLAWNYVQAHAEHPWNEGADALAKYAALRNQGSNESHCWESWMYNDDKQVALQWLWYAELMTAADPRVPLLHKEQMICPLDDLLQPKVSAATMQVPHQSNPSQNEETVELDVDIGIQRQDHRAVLCRFGFKAQQTHPAAQYKRNYKPDVGDLRDKLHCNEGLSLLHHATVAPPWSLDPHSSAEWLAMSTTSAMQAIAKPMRLWKRKSHVSQSTWQLVDQKKFLYKQLRALKRAELFTTLQACFRGWRFATHQDSLLSPSAHKEYQLLLHDLPGWQRLHDVSTAQTVRDYKQVASRVQQAIKEEDAKFYSEHFHNLFFNLFQDLGVPEFQAARIFIHWIETGFHMFCERFDDYDALEVLEQAHMSLLEDTHTWTLQGRMKMLQAQWDRLQQGEPQRERPSIPAPLPRKPRAHPIIMDFQDMPREELRRRSWRMAVRPKRAPTPVQGPYYIIHLYAGRRREDDFHARMQTLVDSGSVAWSSAITVISIDTAIHDGMDVHSRKIWSFLLTAARGGRILALLLGPPCETWSSARFAELFDAEGNVLKGPRPLRSAQSCWGLSGLSIAELEQIAVGNCLLLRGLWLCVPVAFSGGSVLLEHPAPPHQIERCFATAFWRQISQRALQSSVGPLVASAPLTRISRAACCNIRLTARMEAPRPSTTPRV</sequence>
<evidence type="ECO:0000313" key="3">
    <source>
        <dbReference type="EMBL" id="CAI3988641.1"/>
    </source>
</evidence>
<protein>
    <recommendedName>
        <fullName evidence="6">RNase H type-1 domain-containing protein</fullName>
    </recommendedName>
</protein>
<keyword evidence="2" id="KW-0732">Signal</keyword>
<feature type="region of interest" description="Disordered" evidence="1">
    <location>
        <begin position="114"/>
        <end position="140"/>
    </location>
</feature>
<dbReference type="EMBL" id="CAMXCT010001286">
    <property type="protein sequence ID" value="CAI3988641.1"/>
    <property type="molecule type" value="Genomic_DNA"/>
</dbReference>
<dbReference type="Gene3D" id="3.30.420.10">
    <property type="entry name" value="Ribonuclease H-like superfamily/Ribonuclease H"/>
    <property type="match status" value="1"/>
</dbReference>
<dbReference type="InterPro" id="IPR036397">
    <property type="entry name" value="RNaseH_sf"/>
</dbReference>
<feature type="chain" id="PRO_5043272249" description="RNase H type-1 domain-containing protein" evidence="2">
    <location>
        <begin position="18"/>
        <end position="2027"/>
    </location>
</feature>
<name>A0A9P1FUI2_9DINO</name>
<feature type="compositionally biased region" description="Basic and acidic residues" evidence="1">
    <location>
        <begin position="114"/>
        <end position="126"/>
    </location>
</feature>
<evidence type="ECO:0000313" key="4">
    <source>
        <dbReference type="EMBL" id="CAL4775953.1"/>
    </source>
</evidence>
<feature type="region of interest" description="Disordered" evidence="1">
    <location>
        <begin position="448"/>
        <end position="483"/>
    </location>
</feature>
<dbReference type="InterPro" id="IPR012337">
    <property type="entry name" value="RNaseH-like_sf"/>
</dbReference>
<evidence type="ECO:0000256" key="2">
    <source>
        <dbReference type="SAM" id="SignalP"/>
    </source>
</evidence>
<dbReference type="GO" id="GO:0003676">
    <property type="term" value="F:nucleic acid binding"/>
    <property type="evidence" value="ECO:0007669"/>
    <property type="project" value="InterPro"/>
</dbReference>
<gene>
    <name evidence="3" type="ORF">C1SCF055_LOCUS15780</name>
</gene>
<proteinExistence type="predicted"/>
<accession>A0A9P1FUI2</accession>
<organism evidence="3">
    <name type="scientific">Cladocopium goreaui</name>
    <dbReference type="NCBI Taxonomy" id="2562237"/>
    <lineage>
        <taxon>Eukaryota</taxon>
        <taxon>Sar</taxon>
        <taxon>Alveolata</taxon>
        <taxon>Dinophyceae</taxon>
        <taxon>Suessiales</taxon>
        <taxon>Symbiodiniaceae</taxon>
        <taxon>Cladocopium</taxon>
    </lineage>
</organism>
<evidence type="ECO:0000313" key="5">
    <source>
        <dbReference type="Proteomes" id="UP001152797"/>
    </source>
</evidence>